<organism evidence="5 6">
    <name type="scientific">Paeniglutamicibacter cryotolerans</name>
    <dbReference type="NCBI Taxonomy" id="670079"/>
    <lineage>
        <taxon>Bacteria</taxon>
        <taxon>Bacillati</taxon>
        <taxon>Actinomycetota</taxon>
        <taxon>Actinomycetes</taxon>
        <taxon>Micrococcales</taxon>
        <taxon>Micrococcaceae</taxon>
        <taxon>Paeniglutamicibacter</taxon>
    </lineage>
</organism>
<evidence type="ECO:0000256" key="1">
    <source>
        <dbReference type="ARBA" id="ARBA00023015"/>
    </source>
</evidence>
<keyword evidence="1" id="KW-0805">Transcription regulation</keyword>
<evidence type="ECO:0000259" key="4">
    <source>
        <dbReference type="PROSITE" id="PS50949"/>
    </source>
</evidence>
<evidence type="ECO:0000313" key="6">
    <source>
        <dbReference type="Proteomes" id="UP000523000"/>
    </source>
</evidence>
<dbReference type="Pfam" id="PF00392">
    <property type="entry name" value="GntR"/>
    <property type="match status" value="1"/>
</dbReference>
<dbReference type="GO" id="GO:0003677">
    <property type="term" value="F:DNA binding"/>
    <property type="evidence" value="ECO:0007669"/>
    <property type="project" value="UniProtKB-KW"/>
</dbReference>
<keyword evidence="6" id="KW-1185">Reference proteome</keyword>
<dbReference type="AlphaFoldDB" id="A0A839QQQ1"/>
<dbReference type="InterPro" id="IPR000524">
    <property type="entry name" value="Tscrpt_reg_HTH_GntR"/>
</dbReference>
<dbReference type="GO" id="GO:0003700">
    <property type="term" value="F:DNA-binding transcription factor activity"/>
    <property type="evidence" value="ECO:0007669"/>
    <property type="project" value="InterPro"/>
</dbReference>
<sequence>MDNFPIQPIHLRLTGELRGQIQDGRFTEGGSFPSEAELCMATGASRGTVRRALSVFRAEGLITGGRGKVPVVSRPVPSQPFATFMSFTEWALATGSVPGQRTLEVALRPASEEIAT</sequence>
<reference evidence="5 6" key="1">
    <citation type="submission" date="2020-08" db="EMBL/GenBank/DDBJ databases">
        <title>Sequencing the genomes of 1000 actinobacteria strains.</title>
        <authorList>
            <person name="Klenk H.-P."/>
        </authorList>
    </citation>
    <scope>NUCLEOTIDE SEQUENCE [LARGE SCALE GENOMIC DNA]</scope>
    <source>
        <strain evidence="5 6">DSM 22826</strain>
    </source>
</reference>
<dbReference type="InterPro" id="IPR028978">
    <property type="entry name" value="Chorismate_lyase_/UTRA_dom_sf"/>
</dbReference>
<dbReference type="GO" id="GO:0045892">
    <property type="term" value="P:negative regulation of DNA-templated transcription"/>
    <property type="evidence" value="ECO:0007669"/>
    <property type="project" value="TreeGrafter"/>
</dbReference>
<dbReference type="SUPFAM" id="SSF46785">
    <property type="entry name" value="Winged helix' DNA-binding domain"/>
    <property type="match status" value="1"/>
</dbReference>
<name>A0A839QQQ1_9MICC</name>
<dbReference type="SMART" id="SM00345">
    <property type="entry name" value="HTH_GNTR"/>
    <property type="match status" value="1"/>
</dbReference>
<dbReference type="InterPro" id="IPR036390">
    <property type="entry name" value="WH_DNA-bd_sf"/>
</dbReference>
<keyword evidence="3" id="KW-0804">Transcription</keyword>
<evidence type="ECO:0000256" key="2">
    <source>
        <dbReference type="ARBA" id="ARBA00023125"/>
    </source>
</evidence>
<feature type="domain" description="HTH gntR-type" evidence="4">
    <location>
        <begin position="7"/>
        <end position="75"/>
    </location>
</feature>
<evidence type="ECO:0000256" key="3">
    <source>
        <dbReference type="ARBA" id="ARBA00023163"/>
    </source>
</evidence>
<accession>A0A839QQQ1</accession>
<keyword evidence="2 5" id="KW-0238">DNA-binding</keyword>
<dbReference type="Gene3D" id="1.10.10.10">
    <property type="entry name" value="Winged helix-like DNA-binding domain superfamily/Winged helix DNA-binding domain"/>
    <property type="match status" value="1"/>
</dbReference>
<evidence type="ECO:0000313" key="5">
    <source>
        <dbReference type="EMBL" id="MBB2995582.1"/>
    </source>
</evidence>
<protein>
    <submittedName>
        <fullName evidence="5">DNA-binding GntR family transcriptional regulator</fullName>
    </submittedName>
</protein>
<dbReference type="RefSeq" id="WP_312855643.1">
    <property type="nucleotide sequence ID" value="NZ_BAABGK010000091.1"/>
</dbReference>
<comment type="caution">
    <text evidence="5">The sequence shown here is derived from an EMBL/GenBank/DDBJ whole genome shotgun (WGS) entry which is preliminary data.</text>
</comment>
<dbReference type="EMBL" id="JACHVS010000001">
    <property type="protein sequence ID" value="MBB2995582.1"/>
    <property type="molecule type" value="Genomic_DNA"/>
</dbReference>
<dbReference type="CDD" id="cd07377">
    <property type="entry name" value="WHTH_GntR"/>
    <property type="match status" value="1"/>
</dbReference>
<dbReference type="InterPro" id="IPR050679">
    <property type="entry name" value="Bact_HTH_transcr_reg"/>
</dbReference>
<dbReference type="InterPro" id="IPR036388">
    <property type="entry name" value="WH-like_DNA-bd_sf"/>
</dbReference>
<dbReference type="SUPFAM" id="SSF64288">
    <property type="entry name" value="Chorismate lyase-like"/>
    <property type="match status" value="1"/>
</dbReference>
<dbReference type="PROSITE" id="PS50949">
    <property type="entry name" value="HTH_GNTR"/>
    <property type="match status" value="1"/>
</dbReference>
<dbReference type="PANTHER" id="PTHR44846">
    <property type="entry name" value="MANNOSYL-D-GLYCERATE TRANSPORT/METABOLISM SYSTEM REPRESSOR MNGR-RELATED"/>
    <property type="match status" value="1"/>
</dbReference>
<proteinExistence type="predicted"/>
<dbReference type="PRINTS" id="PR00035">
    <property type="entry name" value="HTHGNTR"/>
</dbReference>
<gene>
    <name evidence="5" type="ORF">E9229_001773</name>
</gene>
<dbReference type="PANTHER" id="PTHR44846:SF17">
    <property type="entry name" value="GNTR-FAMILY TRANSCRIPTIONAL REGULATOR"/>
    <property type="match status" value="1"/>
</dbReference>
<dbReference type="Proteomes" id="UP000523000">
    <property type="component" value="Unassembled WGS sequence"/>
</dbReference>